<protein>
    <recommendedName>
        <fullName evidence="9">Endothelin receptor B1a</fullName>
    </recommendedName>
</protein>
<dbReference type="Proteomes" id="UP001476798">
    <property type="component" value="Unassembled WGS sequence"/>
</dbReference>
<dbReference type="PANTHER" id="PTHR46099:SF4">
    <property type="entry name" value="ENDOTHELIN RECEPTOR TYPE B"/>
    <property type="match status" value="1"/>
</dbReference>
<keyword evidence="6" id="KW-1133">Transmembrane helix</keyword>
<keyword evidence="2" id="KW-1003">Cell membrane</keyword>
<organism evidence="7 8">
    <name type="scientific">Goodea atripinnis</name>
    <dbReference type="NCBI Taxonomy" id="208336"/>
    <lineage>
        <taxon>Eukaryota</taxon>
        <taxon>Metazoa</taxon>
        <taxon>Chordata</taxon>
        <taxon>Craniata</taxon>
        <taxon>Vertebrata</taxon>
        <taxon>Euteleostomi</taxon>
        <taxon>Actinopterygii</taxon>
        <taxon>Neopterygii</taxon>
        <taxon>Teleostei</taxon>
        <taxon>Neoteleostei</taxon>
        <taxon>Acanthomorphata</taxon>
        <taxon>Ovalentaria</taxon>
        <taxon>Atherinomorphae</taxon>
        <taxon>Cyprinodontiformes</taxon>
        <taxon>Goodeidae</taxon>
        <taxon>Goodea</taxon>
    </lineage>
</organism>
<gene>
    <name evidence="7" type="ORF">GOODEAATRI_021458</name>
</gene>
<evidence type="ECO:0000313" key="8">
    <source>
        <dbReference type="Proteomes" id="UP001476798"/>
    </source>
</evidence>
<evidence type="ECO:0000256" key="1">
    <source>
        <dbReference type="ARBA" id="ARBA00004651"/>
    </source>
</evidence>
<evidence type="ECO:0000256" key="4">
    <source>
        <dbReference type="ARBA" id="ARBA00023170"/>
    </source>
</evidence>
<evidence type="ECO:0000256" key="2">
    <source>
        <dbReference type="ARBA" id="ARBA00022475"/>
    </source>
</evidence>
<dbReference type="InterPro" id="IPR051193">
    <property type="entry name" value="GPCR_endothelin_rcpt"/>
</dbReference>
<sequence length="69" mass="7806">YHAVTSWSRVKGMGIPLWKAVEVTLIWLVAVVLAVPEALAFDMMDMSYRGNKLRICLVHPEQATSFMKV</sequence>
<evidence type="ECO:0000313" key="7">
    <source>
        <dbReference type="EMBL" id="MEQ2182354.1"/>
    </source>
</evidence>
<evidence type="ECO:0000256" key="6">
    <source>
        <dbReference type="SAM" id="Phobius"/>
    </source>
</evidence>
<evidence type="ECO:0000256" key="5">
    <source>
        <dbReference type="ARBA" id="ARBA00023224"/>
    </source>
</evidence>
<feature type="transmembrane region" description="Helical" evidence="6">
    <location>
        <begin position="25"/>
        <end position="44"/>
    </location>
</feature>
<proteinExistence type="predicted"/>
<dbReference type="PANTHER" id="PTHR46099">
    <property type="entry name" value="G_PROTEIN_RECEP_F1_2 DOMAIN-CONTAINING PROTEIN"/>
    <property type="match status" value="1"/>
</dbReference>
<keyword evidence="3" id="KW-0297">G-protein coupled receptor</keyword>
<feature type="non-terminal residue" evidence="7">
    <location>
        <position position="69"/>
    </location>
</feature>
<keyword evidence="4" id="KW-0675">Receptor</keyword>
<comment type="caution">
    <text evidence="7">The sequence shown here is derived from an EMBL/GenBank/DDBJ whole genome shotgun (WGS) entry which is preliminary data.</text>
</comment>
<keyword evidence="6" id="KW-0812">Transmembrane</keyword>
<name>A0ABV0PFT5_9TELE</name>
<keyword evidence="8" id="KW-1185">Reference proteome</keyword>
<dbReference type="PRINTS" id="PR00366">
    <property type="entry name" value="ENDOTHELINR"/>
</dbReference>
<comment type="subcellular location">
    <subcellularLocation>
        <location evidence="1">Cell membrane</location>
        <topology evidence="1">Multi-pass membrane protein</topology>
    </subcellularLocation>
</comment>
<evidence type="ECO:0008006" key="9">
    <source>
        <dbReference type="Google" id="ProtNLM"/>
    </source>
</evidence>
<feature type="non-terminal residue" evidence="7">
    <location>
        <position position="1"/>
    </location>
</feature>
<dbReference type="EMBL" id="JAHRIO010072062">
    <property type="protein sequence ID" value="MEQ2182354.1"/>
    <property type="molecule type" value="Genomic_DNA"/>
</dbReference>
<dbReference type="InterPro" id="IPR000499">
    <property type="entry name" value="Endthln_rcpt"/>
</dbReference>
<evidence type="ECO:0000256" key="3">
    <source>
        <dbReference type="ARBA" id="ARBA00023040"/>
    </source>
</evidence>
<keyword evidence="5" id="KW-0807">Transducer</keyword>
<accession>A0ABV0PFT5</accession>
<reference evidence="7 8" key="1">
    <citation type="submission" date="2021-06" db="EMBL/GenBank/DDBJ databases">
        <authorList>
            <person name="Palmer J.M."/>
        </authorList>
    </citation>
    <scope>NUCLEOTIDE SEQUENCE [LARGE SCALE GENOMIC DNA]</scope>
    <source>
        <strain evidence="7 8">GA_2019</strain>
        <tissue evidence="7">Muscle</tissue>
    </source>
</reference>
<keyword evidence="6" id="KW-0472">Membrane</keyword>